<dbReference type="Pfam" id="PF10254">
    <property type="entry name" value="Pacs-1"/>
    <property type="match status" value="1"/>
</dbReference>
<evidence type="ECO:0000256" key="1">
    <source>
        <dbReference type="SAM" id="MobiDB-lite"/>
    </source>
</evidence>
<feature type="compositionally biased region" description="Acidic residues" evidence="1">
    <location>
        <begin position="45"/>
        <end position="54"/>
    </location>
</feature>
<evidence type="ECO:0000313" key="4">
    <source>
        <dbReference type="Proteomes" id="UP000010556"/>
    </source>
</evidence>
<evidence type="ECO:0000313" key="3">
    <source>
        <dbReference type="EMBL" id="ELK31003.1"/>
    </source>
</evidence>
<sequence>MELTDGVLYSMFLQGKQVAHTSSSVQHGLRTKAKFTDHYSKEEYESSSEQEASEDAVHGSKGKQPIYAGFGRYMKEWQTPHPQNKRDNSLDNEFCPDPGSQLQIPRKTMYNQLNHILISDDQLPENIILVNTSDW</sequence>
<dbReference type="PANTHER" id="PTHR13280:SF15">
    <property type="entry name" value="PHOSPHOFURIN ACIDIC CLUSTER SORTING PROTEIN 2"/>
    <property type="match status" value="1"/>
</dbReference>
<dbReference type="EMBL" id="KB106575">
    <property type="protein sequence ID" value="ELK31003.1"/>
    <property type="molecule type" value="Genomic_DNA"/>
</dbReference>
<dbReference type="InterPro" id="IPR019381">
    <property type="entry name" value="PACS1/2_C"/>
</dbReference>
<evidence type="ECO:0000259" key="2">
    <source>
        <dbReference type="Pfam" id="PF10254"/>
    </source>
</evidence>
<dbReference type="AlphaFoldDB" id="L5LZX5"/>
<feature type="region of interest" description="Disordered" evidence="1">
    <location>
        <begin position="78"/>
        <end position="102"/>
    </location>
</feature>
<feature type="region of interest" description="Disordered" evidence="1">
    <location>
        <begin position="39"/>
        <end position="61"/>
    </location>
</feature>
<gene>
    <name evidence="3" type="ORF">MDA_GLEAN10011950</name>
</gene>
<name>L5LZX5_MYODS</name>
<dbReference type="GO" id="GO:0044325">
    <property type="term" value="F:transmembrane transporter binding"/>
    <property type="evidence" value="ECO:0007669"/>
    <property type="project" value="TreeGrafter"/>
</dbReference>
<dbReference type="PANTHER" id="PTHR13280">
    <property type="entry name" value="PHOSPHOFURIN ACIDIC CLUSTER SORTING PROTEIN"/>
    <property type="match status" value="1"/>
</dbReference>
<organism evidence="3 4">
    <name type="scientific">Myotis davidii</name>
    <name type="common">David's myotis</name>
    <dbReference type="NCBI Taxonomy" id="225400"/>
    <lineage>
        <taxon>Eukaryota</taxon>
        <taxon>Metazoa</taxon>
        <taxon>Chordata</taxon>
        <taxon>Craniata</taxon>
        <taxon>Vertebrata</taxon>
        <taxon>Euteleostomi</taxon>
        <taxon>Mammalia</taxon>
        <taxon>Eutheria</taxon>
        <taxon>Laurasiatheria</taxon>
        <taxon>Chiroptera</taxon>
        <taxon>Yangochiroptera</taxon>
        <taxon>Vespertilionidae</taxon>
        <taxon>Myotis</taxon>
    </lineage>
</organism>
<accession>L5LZX5</accession>
<dbReference type="GO" id="GO:0072659">
    <property type="term" value="P:protein localization to plasma membrane"/>
    <property type="evidence" value="ECO:0007669"/>
    <property type="project" value="TreeGrafter"/>
</dbReference>
<protein>
    <submittedName>
        <fullName evidence="3">Phosphofurin acidic cluster sorting protein 2</fullName>
    </submittedName>
</protein>
<proteinExistence type="predicted"/>
<reference evidence="4" key="1">
    <citation type="journal article" date="2013" name="Science">
        <title>Comparative analysis of bat genomes provides insight into the evolution of flight and immunity.</title>
        <authorList>
            <person name="Zhang G."/>
            <person name="Cowled C."/>
            <person name="Shi Z."/>
            <person name="Huang Z."/>
            <person name="Bishop-Lilly K.A."/>
            <person name="Fang X."/>
            <person name="Wynne J.W."/>
            <person name="Xiong Z."/>
            <person name="Baker M.L."/>
            <person name="Zhao W."/>
            <person name="Tachedjian M."/>
            <person name="Zhu Y."/>
            <person name="Zhou P."/>
            <person name="Jiang X."/>
            <person name="Ng J."/>
            <person name="Yang L."/>
            <person name="Wu L."/>
            <person name="Xiao J."/>
            <person name="Feng Y."/>
            <person name="Chen Y."/>
            <person name="Sun X."/>
            <person name="Zhang Y."/>
            <person name="Marsh G.A."/>
            <person name="Crameri G."/>
            <person name="Broder C.C."/>
            <person name="Frey K.G."/>
            <person name="Wang L.F."/>
            <person name="Wang J."/>
        </authorList>
    </citation>
    <scope>NUCLEOTIDE SEQUENCE [LARGE SCALE GENOMIC DNA]</scope>
</reference>
<feature type="domain" description="Phosphofurin acidic cluster sorting protein 1/2 C-terminal" evidence="2">
    <location>
        <begin position="109"/>
        <end position="135"/>
    </location>
</feature>
<dbReference type="Proteomes" id="UP000010556">
    <property type="component" value="Unassembled WGS sequence"/>
</dbReference>
<keyword evidence="4" id="KW-1185">Reference proteome</keyword>